<evidence type="ECO:0000313" key="2">
    <source>
        <dbReference type="EMBL" id="OHF01756.1"/>
    </source>
</evidence>
<dbReference type="GeneID" id="34556107"/>
<evidence type="ECO:0000259" key="1">
    <source>
        <dbReference type="Pfam" id="PF01979"/>
    </source>
</evidence>
<proteinExistence type="predicted"/>
<sequence length="128" mass="14007">MRTSALVGALEAIDSHLTSDLNARGDMRYMLTRHEYIHCTNLTNHEMSLIIETGDKMRVSFKSDFGVRDALIWGTQKGAEAVGLADKIGTLTPGKRTDFFVFAGKRTLSGYVSPLGPAILHSTPLVLI</sequence>
<organism evidence="2 3">
    <name type="scientific">Colletotrichum orchidophilum</name>
    <dbReference type="NCBI Taxonomy" id="1209926"/>
    <lineage>
        <taxon>Eukaryota</taxon>
        <taxon>Fungi</taxon>
        <taxon>Dikarya</taxon>
        <taxon>Ascomycota</taxon>
        <taxon>Pezizomycotina</taxon>
        <taxon>Sordariomycetes</taxon>
        <taxon>Hypocreomycetidae</taxon>
        <taxon>Glomerellales</taxon>
        <taxon>Glomerellaceae</taxon>
        <taxon>Colletotrichum</taxon>
    </lineage>
</organism>
<accession>A0A1G4BKC3</accession>
<dbReference type="EMBL" id="MJBS01000017">
    <property type="protein sequence ID" value="OHF01756.1"/>
    <property type="molecule type" value="Genomic_DNA"/>
</dbReference>
<dbReference type="OrthoDB" id="194468at2759"/>
<feature type="domain" description="Amidohydrolase-related" evidence="1">
    <location>
        <begin position="35"/>
        <end position="104"/>
    </location>
</feature>
<dbReference type="AlphaFoldDB" id="A0A1G4BKC3"/>
<dbReference type="InterPro" id="IPR006680">
    <property type="entry name" value="Amidohydro-rel"/>
</dbReference>
<reference evidence="2 3" key="1">
    <citation type="submission" date="2016-09" db="EMBL/GenBank/DDBJ databases">
        <authorList>
            <person name="Capua I."/>
            <person name="De Benedictis P."/>
            <person name="Joannis T."/>
            <person name="Lombin L.H."/>
            <person name="Cattoli G."/>
        </authorList>
    </citation>
    <scope>NUCLEOTIDE SEQUENCE [LARGE SCALE GENOMIC DNA]</scope>
    <source>
        <strain evidence="2 3">IMI 309357</strain>
    </source>
</reference>
<evidence type="ECO:0000313" key="3">
    <source>
        <dbReference type="Proteomes" id="UP000176998"/>
    </source>
</evidence>
<dbReference type="Proteomes" id="UP000176998">
    <property type="component" value="Unassembled WGS sequence"/>
</dbReference>
<dbReference type="Pfam" id="PF01979">
    <property type="entry name" value="Amidohydro_1"/>
    <property type="match status" value="1"/>
</dbReference>
<dbReference type="RefSeq" id="XP_022478898.1">
    <property type="nucleotide sequence ID" value="XM_022614597.1"/>
</dbReference>
<name>A0A1G4BKC3_9PEZI</name>
<comment type="caution">
    <text evidence="2">The sequence shown here is derived from an EMBL/GenBank/DDBJ whole genome shotgun (WGS) entry which is preliminary data.</text>
</comment>
<dbReference type="STRING" id="1209926.A0A1G4BKC3"/>
<gene>
    <name evidence="2" type="ORF">CORC01_02947</name>
</gene>
<dbReference type="GO" id="GO:0016787">
    <property type="term" value="F:hydrolase activity"/>
    <property type="evidence" value="ECO:0007669"/>
    <property type="project" value="InterPro"/>
</dbReference>
<protein>
    <recommendedName>
        <fullName evidence="1">Amidohydrolase-related domain-containing protein</fullName>
    </recommendedName>
</protein>
<keyword evidence="3" id="KW-1185">Reference proteome</keyword>
<dbReference type="Gene3D" id="3.20.20.140">
    <property type="entry name" value="Metal-dependent hydrolases"/>
    <property type="match status" value="1"/>
</dbReference>